<organism evidence="2 3">
    <name type="scientific">Marasmiellus scandens</name>
    <dbReference type="NCBI Taxonomy" id="2682957"/>
    <lineage>
        <taxon>Eukaryota</taxon>
        <taxon>Fungi</taxon>
        <taxon>Dikarya</taxon>
        <taxon>Basidiomycota</taxon>
        <taxon>Agaricomycotina</taxon>
        <taxon>Agaricomycetes</taxon>
        <taxon>Agaricomycetidae</taxon>
        <taxon>Agaricales</taxon>
        <taxon>Marasmiineae</taxon>
        <taxon>Omphalotaceae</taxon>
        <taxon>Marasmiellus</taxon>
    </lineage>
</organism>
<feature type="compositionally biased region" description="Low complexity" evidence="1">
    <location>
        <begin position="47"/>
        <end position="67"/>
    </location>
</feature>
<proteinExistence type="predicted"/>
<sequence>MFSETQGSTLRERTTSTATPTRETTVFQSPVSEKYLPTTLAQSMGHSSPTSTLSETPPAPASTSSARLAREASRASLRGVFTPAGTPSRKPIVRSDPSILTCFDPSDKELYDLWAPKR</sequence>
<protein>
    <submittedName>
        <fullName evidence="2">Uncharacterized protein</fullName>
    </submittedName>
</protein>
<evidence type="ECO:0000313" key="3">
    <source>
        <dbReference type="Proteomes" id="UP001498398"/>
    </source>
</evidence>
<dbReference type="Proteomes" id="UP001498398">
    <property type="component" value="Unassembled WGS sequence"/>
</dbReference>
<gene>
    <name evidence="2" type="ORF">VKT23_001998</name>
</gene>
<keyword evidence="3" id="KW-1185">Reference proteome</keyword>
<evidence type="ECO:0000313" key="2">
    <source>
        <dbReference type="EMBL" id="KAK7470574.1"/>
    </source>
</evidence>
<evidence type="ECO:0000256" key="1">
    <source>
        <dbReference type="SAM" id="MobiDB-lite"/>
    </source>
</evidence>
<feature type="region of interest" description="Disordered" evidence="1">
    <location>
        <begin position="1"/>
        <end position="99"/>
    </location>
</feature>
<reference evidence="2 3" key="1">
    <citation type="submission" date="2024-01" db="EMBL/GenBank/DDBJ databases">
        <title>A draft genome for the cacao thread blight pathogen Marasmiellus scandens.</title>
        <authorList>
            <person name="Baruah I.K."/>
            <person name="Leung J."/>
            <person name="Bukari Y."/>
            <person name="Amoako-Attah I."/>
            <person name="Meinhardt L.W."/>
            <person name="Bailey B.A."/>
            <person name="Cohen S.P."/>
        </authorList>
    </citation>
    <scope>NUCLEOTIDE SEQUENCE [LARGE SCALE GENOMIC DNA]</scope>
    <source>
        <strain evidence="2 3">GH-19</strain>
    </source>
</reference>
<comment type="caution">
    <text evidence="2">The sequence shown here is derived from an EMBL/GenBank/DDBJ whole genome shotgun (WGS) entry which is preliminary data.</text>
</comment>
<dbReference type="EMBL" id="JBANRG010000002">
    <property type="protein sequence ID" value="KAK7470574.1"/>
    <property type="molecule type" value="Genomic_DNA"/>
</dbReference>
<feature type="compositionally biased region" description="Low complexity" evidence="1">
    <location>
        <begin position="15"/>
        <end position="25"/>
    </location>
</feature>
<name>A0ABR1K0V6_9AGAR</name>
<accession>A0ABR1K0V6</accession>